<organism evidence="2 3">
    <name type="scientific">Hamadaea flava</name>
    <dbReference type="NCBI Taxonomy" id="1742688"/>
    <lineage>
        <taxon>Bacteria</taxon>
        <taxon>Bacillati</taxon>
        <taxon>Actinomycetota</taxon>
        <taxon>Actinomycetes</taxon>
        <taxon>Micromonosporales</taxon>
        <taxon>Micromonosporaceae</taxon>
        <taxon>Hamadaea</taxon>
    </lineage>
</organism>
<evidence type="ECO:0000313" key="3">
    <source>
        <dbReference type="Proteomes" id="UP001595816"/>
    </source>
</evidence>
<dbReference type="RefSeq" id="WP_382189723.1">
    <property type="nucleotide sequence ID" value="NZ_JBHSAY010000006.1"/>
</dbReference>
<comment type="caution">
    <text evidence="2">The sequence shown here is derived from an EMBL/GenBank/DDBJ whole genome shotgun (WGS) entry which is preliminary data.</text>
</comment>
<dbReference type="InterPro" id="IPR029000">
    <property type="entry name" value="Cyclophilin-like_dom_sf"/>
</dbReference>
<dbReference type="EMBL" id="JBHSAY010000006">
    <property type="protein sequence ID" value="MFC4131478.1"/>
    <property type="molecule type" value="Genomic_DNA"/>
</dbReference>
<proteinExistence type="predicted"/>
<gene>
    <name evidence="2" type="ORF">ACFOZ4_12780</name>
</gene>
<dbReference type="Pfam" id="PF18050">
    <property type="entry name" value="Cyclophil_like2"/>
    <property type="match status" value="1"/>
</dbReference>
<sequence length="119" mass="12862">MSAARIRFTTGEASIVVQLADNPTSRDLVAQLPLTLTFEEFAGREKISYLPRRLATDGSAGSAPANGTLIYYKPWGNLGFYYRAAGGHDANLIPLGTVETGLDQLNRLEHGPVTVEAIR</sequence>
<evidence type="ECO:0000313" key="2">
    <source>
        <dbReference type="EMBL" id="MFC4131478.1"/>
    </source>
</evidence>
<protein>
    <submittedName>
        <fullName evidence="2">Cyclophilin-like fold protein</fullName>
    </submittedName>
</protein>
<dbReference type="Proteomes" id="UP001595816">
    <property type="component" value="Unassembled WGS sequence"/>
</dbReference>
<dbReference type="SUPFAM" id="SSF50891">
    <property type="entry name" value="Cyclophilin-like"/>
    <property type="match status" value="1"/>
</dbReference>
<reference evidence="3" key="1">
    <citation type="journal article" date="2019" name="Int. J. Syst. Evol. Microbiol.">
        <title>The Global Catalogue of Microorganisms (GCM) 10K type strain sequencing project: providing services to taxonomists for standard genome sequencing and annotation.</title>
        <authorList>
            <consortium name="The Broad Institute Genomics Platform"/>
            <consortium name="The Broad Institute Genome Sequencing Center for Infectious Disease"/>
            <person name="Wu L."/>
            <person name="Ma J."/>
        </authorList>
    </citation>
    <scope>NUCLEOTIDE SEQUENCE [LARGE SCALE GENOMIC DNA]</scope>
    <source>
        <strain evidence="3">CGMCC 4.7289</strain>
    </source>
</reference>
<feature type="domain" description="Cyclophilin-like" evidence="1">
    <location>
        <begin position="9"/>
        <end position="115"/>
    </location>
</feature>
<name>A0ABV8LMF3_9ACTN</name>
<evidence type="ECO:0000259" key="1">
    <source>
        <dbReference type="Pfam" id="PF18050"/>
    </source>
</evidence>
<keyword evidence="3" id="KW-1185">Reference proteome</keyword>
<dbReference type="Gene3D" id="2.40.100.20">
    <property type="match status" value="1"/>
</dbReference>
<dbReference type="InterPro" id="IPR041183">
    <property type="entry name" value="Cyclophilin-like"/>
</dbReference>
<accession>A0ABV8LMF3</accession>